<comment type="subunit">
    <text evidence="3">Interacts with ODC and thereby sterically blocks ODC homodimerization.</text>
</comment>
<dbReference type="EMBL" id="JAIFTL010000416">
    <property type="protein sequence ID" value="KAG9319586.1"/>
    <property type="molecule type" value="Genomic_DNA"/>
</dbReference>
<dbReference type="PANTHER" id="PTHR10279">
    <property type="entry name" value="ORNITHINE DECARBOXYLASE ANTIZYME"/>
    <property type="match status" value="1"/>
</dbReference>
<organism evidence="6 7">
    <name type="scientific">Mortierella alpina</name>
    <name type="common">Oleaginous fungus</name>
    <name type="synonym">Mortierella renispora</name>
    <dbReference type="NCBI Taxonomy" id="64518"/>
    <lineage>
        <taxon>Eukaryota</taxon>
        <taxon>Fungi</taxon>
        <taxon>Fungi incertae sedis</taxon>
        <taxon>Mucoromycota</taxon>
        <taxon>Mortierellomycotina</taxon>
        <taxon>Mortierellomycetes</taxon>
        <taxon>Mortierellales</taxon>
        <taxon>Mortierellaceae</taxon>
        <taxon>Mortierella</taxon>
    </lineage>
</organism>
<dbReference type="SUPFAM" id="SSF55729">
    <property type="entry name" value="Acyl-CoA N-acyltransferases (Nat)"/>
    <property type="match status" value="1"/>
</dbReference>
<accession>A0A9P7ZZ74</accession>
<sequence length="260" mass="27749">MEGLDNCNPSSRDNTTSSSGAVGGILALGLPLDSYASAPARRLSSNALAVCIAHETSKGASCYVYSTCKFRLPCPWKAGASGVPDIPFNDCVTMLTGLCGSGACEQSRQVGISEETVSFVKEMKQFPSANGDAAHPSNSDRDRGRNEGCTAYDLDGMVDATLTITSNDSKMNTWLGFKSEGALYLRGNGWDDMDIRESVVAALDLAEEQLECTVVYLCLEKSNPHLSKLVRALMYAGFEAVHPGVLPHADSKYLVLGMEL</sequence>
<gene>
    <name evidence="6" type="ORF">KVV02_000611</name>
</gene>
<comment type="function">
    <text evidence="1">Ornithine decarboxylase (ODC) antizyme protein that negatively regulates ODC activity and intracellular polyamine biosynthesis in response to increased intracellular polyamine levels. Binds to ODC monomers, inhibiting the assembly of the functional ODC homodimer, and targets the monomers for ubiquitin-independent proteolytic destruction by the 26S proteasome.</text>
</comment>
<dbReference type="Proteomes" id="UP000717515">
    <property type="component" value="Unassembled WGS sequence"/>
</dbReference>
<dbReference type="InterPro" id="IPR038581">
    <property type="entry name" value="ODC_AZ_sf"/>
</dbReference>
<evidence type="ECO:0000256" key="3">
    <source>
        <dbReference type="ARBA" id="ARBA00011486"/>
    </source>
</evidence>
<dbReference type="GO" id="GO:0008073">
    <property type="term" value="F:ornithine decarboxylase inhibitor activity"/>
    <property type="evidence" value="ECO:0007669"/>
    <property type="project" value="InterPro"/>
</dbReference>
<comment type="caution">
    <text evidence="6">The sequence shown here is derived from an EMBL/GenBank/DDBJ whole genome shotgun (WGS) entry which is preliminary data.</text>
</comment>
<dbReference type="GO" id="GO:0005634">
    <property type="term" value="C:nucleus"/>
    <property type="evidence" value="ECO:0007669"/>
    <property type="project" value="TreeGrafter"/>
</dbReference>
<dbReference type="GO" id="GO:0005737">
    <property type="term" value="C:cytoplasm"/>
    <property type="evidence" value="ECO:0007669"/>
    <property type="project" value="TreeGrafter"/>
</dbReference>
<dbReference type="PANTHER" id="PTHR10279:SF10">
    <property type="entry name" value="ORNITHINE DECARBOXYLASE ANTIZYME"/>
    <property type="match status" value="1"/>
</dbReference>
<dbReference type="InterPro" id="IPR016181">
    <property type="entry name" value="Acyl_CoA_acyltransferase"/>
</dbReference>
<protein>
    <recommendedName>
        <fullName evidence="4">Ornithine decarboxylase antizyme</fullName>
    </recommendedName>
</protein>
<evidence type="ECO:0000313" key="7">
    <source>
        <dbReference type="Proteomes" id="UP000717515"/>
    </source>
</evidence>
<dbReference type="AlphaFoldDB" id="A0A9P7ZZ74"/>
<keyword evidence="5" id="KW-0688">Ribosomal frameshifting</keyword>
<dbReference type="Pfam" id="PF02100">
    <property type="entry name" value="ODC_AZ"/>
    <property type="match status" value="1"/>
</dbReference>
<comment type="similarity">
    <text evidence="2">Belongs to the ODC antizyme family.</text>
</comment>
<reference evidence="6" key="1">
    <citation type="submission" date="2021-07" db="EMBL/GenBank/DDBJ databases">
        <title>Draft genome of Mortierella alpina, strain LL118, isolated from an aspen leaf litter sample.</title>
        <authorList>
            <person name="Yang S."/>
            <person name="Vinatzer B.A."/>
        </authorList>
    </citation>
    <scope>NUCLEOTIDE SEQUENCE</scope>
    <source>
        <strain evidence="6">LL118</strain>
    </source>
</reference>
<evidence type="ECO:0000256" key="1">
    <source>
        <dbReference type="ARBA" id="ARBA00002307"/>
    </source>
</evidence>
<dbReference type="GO" id="GO:0075523">
    <property type="term" value="P:viral translational frameshifting"/>
    <property type="evidence" value="ECO:0007669"/>
    <property type="project" value="UniProtKB-KW"/>
</dbReference>
<dbReference type="InterPro" id="IPR002993">
    <property type="entry name" value="ODC_AZ"/>
</dbReference>
<evidence type="ECO:0000256" key="5">
    <source>
        <dbReference type="ARBA" id="ARBA00022758"/>
    </source>
</evidence>
<evidence type="ECO:0000256" key="4">
    <source>
        <dbReference type="ARBA" id="ARBA00017712"/>
    </source>
</evidence>
<name>A0A9P7ZZ74_MORAP</name>
<proteinExistence type="inferred from homology"/>
<dbReference type="Gene3D" id="3.40.630.60">
    <property type="match status" value="1"/>
</dbReference>
<dbReference type="GO" id="GO:0045732">
    <property type="term" value="P:positive regulation of protein catabolic process"/>
    <property type="evidence" value="ECO:0007669"/>
    <property type="project" value="TreeGrafter"/>
</dbReference>
<evidence type="ECO:0000313" key="6">
    <source>
        <dbReference type="EMBL" id="KAG9319586.1"/>
    </source>
</evidence>
<evidence type="ECO:0000256" key="2">
    <source>
        <dbReference type="ARBA" id="ARBA00008796"/>
    </source>
</evidence>